<dbReference type="InterPro" id="IPR023457">
    <property type="entry name" value="Met-tRNA_synth_2"/>
</dbReference>
<dbReference type="GO" id="GO:0006431">
    <property type="term" value="P:methionyl-tRNA aminoacylation"/>
    <property type="evidence" value="ECO:0007669"/>
    <property type="project" value="UniProtKB-UniRule"/>
</dbReference>
<dbReference type="Pfam" id="PF19303">
    <property type="entry name" value="Anticodon_3"/>
    <property type="match status" value="1"/>
</dbReference>
<comment type="function">
    <text evidence="1 7">Is required not only for elongation of protein synthesis but also for the initiation of all mRNA translation through initiator tRNA(fMet) aminoacylation.</text>
</comment>
<evidence type="ECO:0000313" key="11">
    <source>
        <dbReference type="Proteomes" id="UP000076066"/>
    </source>
</evidence>
<proteinExistence type="inferred from homology"/>
<evidence type="ECO:0000256" key="2">
    <source>
        <dbReference type="ARBA" id="ARBA00022598"/>
    </source>
</evidence>
<dbReference type="GO" id="GO:0005524">
    <property type="term" value="F:ATP binding"/>
    <property type="evidence" value="ECO:0007669"/>
    <property type="project" value="UniProtKB-UniRule"/>
</dbReference>
<dbReference type="KEGG" id="hjo:AY555_08465"/>
<name>A0A143DF39_9PROT</name>
<evidence type="ECO:0000256" key="4">
    <source>
        <dbReference type="ARBA" id="ARBA00022840"/>
    </source>
</evidence>
<keyword evidence="3 7" id="KW-0547">Nucleotide-binding</keyword>
<dbReference type="EC" id="6.1.1.10" evidence="7"/>
<dbReference type="GO" id="GO:0005737">
    <property type="term" value="C:cytoplasm"/>
    <property type="evidence" value="ECO:0007669"/>
    <property type="project" value="UniProtKB-SubCell"/>
</dbReference>
<feature type="short sequence motif" description="'HIGH' region" evidence="7">
    <location>
        <begin position="14"/>
        <end position="24"/>
    </location>
</feature>
<evidence type="ECO:0000259" key="8">
    <source>
        <dbReference type="Pfam" id="PF09334"/>
    </source>
</evidence>
<dbReference type="InterPro" id="IPR009080">
    <property type="entry name" value="tRNAsynth_Ia_anticodon-bd"/>
</dbReference>
<organism evidence="10 11">
    <name type="scientific">Haematospirillum jordaniae</name>
    <dbReference type="NCBI Taxonomy" id="1549855"/>
    <lineage>
        <taxon>Bacteria</taxon>
        <taxon>Pseudomonadati</taxon>
        <taxon>Pseudomonadota</taxon>
        <taxon>Alphaproteobacteria</taxon>
        <taxon>Rhodospirillales</taxon>
        <taxon>Novispirillaceae</taxon>
        <taxon>Haematospirillum</taxon>
    </lineage>
</organism>
<feature type="domain" description="Methionyl/Leucyl tRNA synthetase" evidence="8">
    <location>
        <begin position="7"/>
        <end position="366"/>
    </location>
</feature>
<keyword evidence="6 7" id="KW-0030">Aminoacyl-tRNA synthetase</keyword>
<evidence type="ECO:0000259" key="9">
    <source>
        <dbReference type="Pfam" id="PF19303"/>
    </source>
</evidence>
<comment type="catalytic activity">
    <reaction evidence="7">
        <text>tRNA(Met) + L-methionine + ATP = L-methionyl-tRNA(Met) + AMP + diphosphate</text>
        <dbReference type="Rhea" id="RHEA:13481"/>
        <dbReference type="Rhea" id="RHEA-COMP:9667"/>
        <dbReference type="Rhea" id="RHEA-COMP:9698"/>
        <dbReference type="ChEBI" id="CHEBI:30616"/>
        <dbReference type="ChEBI" id="CHEBI:33019"/>
        <dbReference type="ChEBI" id="CHEBI:57844"/>
        <dbReference type="ChEBI" id="CHEBI:78442"/>
        <dbReference type="ChEBI" id="CHEBI:78530"/>
        <dbReference type="ChEBI" id="CHEBI:456215"/>
        <dbReference type="EC" id="6.1.1.10"/>
    </reaction>
</comment>
<keyword evidence="7" id="KW-0963">Cytoplasm</keyword>
<dbReference type="PANTHER" id="PTHR43326">
    <property type="entry name" value="METHIONYL-TRNA SYNTHETASE"/>
    <property type="match status" value="1"/>
</dbReference>
<comment type="subcellular location">
    <subcellularLocation>
        <location evidence="7">Cytoplasm</location>
    </subcellularLocation>
</comment>
<comment type="similarity">
    <text evidence="7">Belongs to the class-I aminoacyl-tRNA synthetase family. MetG type 2B subfamily.</text>
</comment>
<comment type="caution">
    <text evidence="7">Lacks conserved residue(s) required for the propagation of feature annotation.</text>
</comment>
<dbReference type="PRINTS" id="PR01041">
    <property type="entry name" value="TRNASYNTHMET"/>
</dbReference>
<keyword evidence="2 7" id="KW-0436">Ligase</keyword>
<reference evidence="10 11" key="1">
    <citation type="submission" date="2016-02" db="EMBL/GenBank/DDBJ databases">
        <title>Complete Genome of H5569, the type strain of the newly described species Haematospirillium jordaniae.</title>
        <authorList>
            <person name="Nicholson A.C."/>
            <person name="Humrighouse B.W."/>
            <person name="Loparov V."/>
            <person name="McQuiston J.R."/>
        </authorList>
    </citation>
    <scope>NUCLEOTIDE SEQUENCE [LARGE SCALE GENOMIC DNA]</scope>
    <source>
        <strain evidence="10 11">H5569</strain>
    </source>
</reference>
<dbReference type="FunFam" id="2.170.220.10:FF:000002">
    <property type="entry name" value="Methionine--tRNA ligase"/>
    <property type="match status" value="1"/>
</dbReference>
<dbReference type="RefSeq" id="WP_066135570.1">
    <property type="nucleotide sequence ID" value="NZ_CP014525.1"/>
</dbReference>
<dbReference type="Gene3D" id="1.10.730.10">
    <property type="entry name" value="Isoleucyl-tRNA Synthetase, Domain 1"/>
    <property type="match status" value="1"/>
</dbReference>
<dbReference type="Pfam" id="PF09334">
    <property type="entry name" value="tRNA-synt_1g"/>
    <property type="match status" value="1"/>
</dbReference>
<feature type="domain" description="Methionyl-tRNA synthetase anticodon-binding" evidence="9">
    <location>
        <begin position="377"/>
        <end position="516"/>
    </location>
</feature>
<evidence type="ECO:0000256" key="3">
    <source>
        <dbReference type="ARBA" id="ARBA00022741"/>
    </source>
</evidence>
<evidence type="ECO:0000256" key="6">
    <source>
        <dbReference type="ARBA" id="ARBA00023146"/>
    </source>
</evidence>
<accession>A0A143DF39</accession>
<dbReference type="SUPFAM" id="SSF47323">
    <property type="entry name" value="Anticodon-binding domain of a subclass of class I aminoacyl-tRNA synthetases"/>
    <property type="match status" value="1"/>
</dbReference>
<dbReference type="Gene3D" id="3.40.50.620">
    <property type="entry name" value="HUPs"/>
    <property type="match status" value="1"/>
</dbReference>
<dbReference type="CDD" id="cd00814">
    <property type="entry name" value="MetRS_core"/>
    <property type="match status" value="1"/>
</dbReference>
<evidence type="ECO:0000256" key="7">
    <source>
        <dbReference type="HAMAP-Rule" id="MF_01228"/>
    </source>
</evidence>
<evidence type="ECO:0000256" key="1">
    <source>
        <dbReference type="ARBA" id="ARBA00003314"/>
    </source>
</evidence>
<dbReference type="InterPro" id="IPR014758">
    <property type="entry name" value="Met-tRNA_synth"/>
</dbReference>
<dbReference type="InterPro" id="IPR014729">
    <property type="entry name" value="Rossmann-like_a/b/a_fold"/>
</dbReference>
<evidence type="ECO:0000256" key="5">
    <source>
        <dbReference type="ARBA" id="ARBA00022917"/>
    </source>
</evidence>
<gene>
    <name evidence="7" type="primary">metG</name>
    <name evidence="10" type="ORF">AY555_08465</name>
</gene>
<feature type="short sequence motif" description="'KMSKS' region" evidence="7">
    <location>
        <begin position="302"/>
        <end position="306"/>
    </location>
</feature>
<comment type="subunit">
    <text evidence="7">Monomer.</text>
</comment>
<dbReference type="Proteomes" id="UP000076066">
    <property type="component" value="Chromosome"/>
</dbReference>
<dbReference type="EMBL" id="CP014525">
    <property type="protein sequence ID" value="AMW35199.1"/>
    <property type="molecule type" value="Genomic_DNA"/>
</dbReference>
<dbReference type="InterPro" id="IPR041872">
    <property type="entry name" value="Anticodon_Met"/>
</dbReference>
<dbReference type="NCBIfam" id="NF008900">
    <property type="entry name" value="PRK12267.1"/>
    <property type="match status" value="1"/>
</dbReference>
<keyword evidence="5 7" id="KW-0648">Protein biosynthesis</keyword>
<keyword evidence="4 7" id="KW-0067">ATP-binding</keyword>
<sequence>MTGSRSYYVTTPIYYVNDRPHIGHAYTTLACDVLARFKRLDGYRVMFLTGTDEHGQKVEKSAHAKGIDPQVFTDEVSQNFRDLASVMKYSHDDFIRTTEPRHKAACAALWKRLVDRGDIYAGKYAGWYAVRDEAFYAESELQTAPDGTRIAPTGAPVEWVEEPSYFFRLSAWQDKLLRFYDEHPDFIAPESRRNEVISFVQGGLQDLSVSRTTFRWGVPVPGDSEHIMYVWLDALTNYLTATGYPDTGHERYKAFWPADLHMVGKDILRFHAVYWPAFLMAADLPLPKRVFAHGWWTNEGQKISKSLGNVIDPYELVGTFGLDQTRYFLLREVPFGNDGVFSRQAFVRRMNTELANDLGNLVQRTLSMIAKNCSGKVPEVGVLEDSDRHMLDSAYSLLDVLREQLDRQAFHEALESIWVVVRAANAYVDHQAPWSLRKTDPKRMETVLWVLAESIRQVALLMQAFVPDGAGRILDQLGLGQEQRGFDTFGPRFALVTGSDLPAPQGIFPRYAEEEVVRS</sequence>
<evidence type="ECO:0000313" key="10">
    <source>
        <dbReference type="EMBL" id="AMW35199.1"/>
    </source>
</evidence>
<dbReference type="InterPro" id="IPR015413">
    <property type="entry name" value="Methionyl/Leucyl_tRNA_Synth"/>
</dbReference>
<dbReference type="HAMAP" id="MF_01228">
    <property type="entry name" value="Met_tRNA_synth_type2"/>
    <property type="match status" value="1"/>
</dbReference>
<keyword evidence="11" id="KW-1185">Reference proteome</keyword>
<dbReference type="PANTHER" id="PTHR43326:SF1">
    <property type="entry name" value="METHIONINE--TRNA LIGASE, MITOCHONDRIAL"/>
    <property type="match status" value="1"/>
</dbReference>
<dbReference type="NCBIfam" id="TIGR00398">
    <property type="entry name" value="metG"/>
    <property type="match status" value="1"/>
</dbReference>
<dbReference type="CDD" id="cd07957">
    <property type="entry name" value="Anticodon_Ia_Met"/>
    <property type="match status" value="1"/>
</dbReference>
<dbReference type="InterPro" id="IPR033911">
    <property type="entry name" value="MetRS_core"/>
</dbReference>
<dbReference type="SUPFAM" id="SSF52374">
    <property type="entry name" value="Nucleotidylyl transferase"/>
    <property type="match status" value="1"/>
</dbReference>
<dbReference type="STRING" id="1549855.AY555_08465"/>
<protein>
    <recommendedName>
        <fullName evidence="7">Methionine--tRNA ligase</fullName>
        <ecNumber evidence="7">6.1.1.10</ecNumber>
    </recommendedName>
    <alternativeName>
        <fullName evidence="7">Methionyl-tRNA synthetase</fullName>
        <shortName evidence="7">MetRS</shortName>
    </alternativeName>
</protein>
<dbReference type="Gene3D" id="2.170.220.10">
    <property type="match status" value="1"/>
</dbReference>
<dbReference type="GO" id="GO:0004825">
    <property type="term" value="F:methionine-tRNA ligase activity"/>
    <property type="evidence" value="ECO:0007669"/>
    <property type="project" value="UniProtKB-UniRule"/>
</dbReference>
<dbReference type="GeneID" id="53317187"/>
<dbReference type="OrthoDB" id="9810191at2"/>
<dbReference type="AlphaFoldDB" id="A0A143DF39"/>
<dbReference type="PROSITE" id="PS51257">
    <property type="entry name" value="PROKAR_LIPOPROTEIN"/>
    <property type="match status" value="1"/>
</dbReference>